<dbReference type="PROSITE" id="PS50043">
    <property type="entry name" value="HTH_LUXR_2"/>
    <property type="match status" value="1"/>
</dbReference>
<dbReference type="Proteomes" id="UP000297564">
    <property type="component" value="Unassembled WGS sequence"/>
</dbReference>
<dbReference type="GO" id="GO:0006355">
    <property type="term" value="P:regulation of DNA-templated transcription"/>
    <property type="evidence" value="ECO:0007669"/>
    <property type="project" value="InterPro"/>
</dbReference>
<accession>A0A4Z0C030</accession>
<dbReference type="PROSITE" id="PS00622">
    <property type="entry name" value="HTH_LUXR_1"/>
    <property type="match status" value="1"/>
</dbReference>
<dbReference type="EMBL" id="SMLL01000001">
    <property type="protein sequence ID" value="TFZ04561.1"/>
    <property type="molecule type" value="Genomic_DNA"/>
</dbReference>
<keyword evidence="3" id="KW-0804">Transcription</keyword>
<evidence type="ECO:0000256" key="4">
    <source>
        <dbReference type="SAM" id="Phobius"/>
    </source>
</evidence>
<dbReference type="GO" id="GO:0003677">
    <property type="term" value="F:DNA binding"/>
    <property type="evidence" value="ECO:0007669"/>
    <property type="project" value="UniProtKB-KW"/>
</dbReference>
<dbReference type="InterPro" id="IPR000792">
    <property type="entry name" value="Tscrpt_reg_LuxR_C"/>
</dbReference>
<dbReference type="SUPFAM" id="SSF48452">
    <property type="entry name" value="TPR-like"/>
    <property type="match status" value="1"/>
</dbReference>
<feature type="transmembrane region" description="Helical" evidence="4">
    <location>
        <begin position="209"/>
        <end position="227"/>
    </location>
</feature>
<keyword evidence="4" id="KW-1133">Transmembrane helix</keyword>
<organism evidence="6 7">
    <name type="scientific">Ramlibacter rhizophilus</name>
    <dbReference type="NCBI Taxonomy" id="1781167"/>
    <lineage>
        <taxon>Bacteria</taxon>
        <taxon>Pseudomonadati</taxon>
        <taxon>Pseudomonadota</taxon>
        <taxon>Betaproteobacteria</taxon>
        <taxon>Burkholderiales</taxon>
        <taxon>Comamonadaceae</taxon>
        <taxon>Ramlibacter</taxon>
    </lineage>
</organism>
<evidence type="ECO:0000313" key="7">
    <source>
        <dbReference type="Proteomes" id="UP000297564"/>
    </source>
</evidence>
<evidence type="ECO:0000256" key="3">
    <source>
        <dbReference type="ARBA" id="ARBA00023163"/>
    </source>
</evidence>
<proteinExistence type="predicted"/>
<evidence type="ECO:0000256" key="2">
    <source>
        <dbReference type="ARBA" id="ARBA00023125"/>
    </source>
</evidence>
<keyword evidence="2 6" id="KW-0238">DNA-binding</keyword>
<keyword evidence="4" id="KW-0812">Transmembrane</keyword>
<dbReference type="InterPro" id="IPR036388">
    <property type="entry name" value="WH-like_DNA-bd_sf"/>
</dbReference>
<evidence type="ECO:0000259" key="5">
    <source>
        <dbReference type="PROSITE" id="PS50043"/>
    </source>
</evidence>
<evidence type="ECO:0000313" key="6">
    <source>
        <dbReference type="EMBL" id="TFZ04561.1"/>
    </source>
</evidence>
<dbReference type="SMART" id="SM00421">
    <property type="entry name" value="HTH_LUXR"/>
    <property type="match status" value="1"/>
</dbReference>
<comment type="caution">
    <text evidence="6">The sequence shown here is derived from an EMBL/GenBank/DDBJ whole genome shotgun (WGS) entry which is preliminary data.</text>
</comment>
<dbReference type="SUPFAM" id="SSF46894">
    <property type="entry name" value="C-terminal effector domain of the bipartite response regulators"/>
    <property type="match status" value="1"/>
</dbReference>
<dbReference type="Gene3D" id="1.25.40.10">
    <property type="entry name" value="Tetratricopeptide repeat domain"/>
    <property type="match status" value="1"/>
</dbReference>
<gene>
    <name evidence="6" type="ORF">EZ242_02090</name>
</gene>
<dbReference type="AlphaFoldDB" id="A0A4Z0C030"/>
<dbReference type="Pfam" id="PF00196">
    <property type="entry name" value="GerE"/>
    <property type="match status" value="1"/>
</dbReference>
<dbReference type="Gene3D" id="1.10.10.10">
    <property type="entry name" value="Winged helix-like DNA-binding domain superfamily/Winged helix DNA-binding domain"/>
    <property type="match status" value="1"/>
</dbReference>
<name>A0A4Z0C030_9BURK</name>
<dbReference type="PANTHER" id="PTHR44688:SF16">
    <property type="entry name" value="DNA-BINDING TRANSCRIPTIONAL ACTIVATOR DEVR_DOSR"/>
    <property type="match status" value="1"/>
</dbReference>
<dbReference type="InterPro" id="IPR016032">
    <property type="entry name" value="Sig_transdc_resp-reg_C-effctor"/>
</dbReference>
<dbReference type="CDD" id="cd06170">
    <property type="entry name" value="LuxR_C_like"/>
    <property type="match status" value="1"/>
</dbReference>
<dbReference type="InterPro" id="IPR011990">
    <property type="entry name" value="TPR-like_helical_dom_sf"/>
</dbReference>
<protein>
    <submittedName>
        <fullName evidence="6">DNA-binding response regulator</fullName>
    </submittedName>
</protein>
<evidence type="ECO:0000256" key="1">
    <source>
        <dbReference type="ARBA" id="ARBA00023015"/>
    </source>
</evidence>
<keyword evidence="4" id="KW-0472">Membrane</keyword>
<dbReference type="PRINTS" id="PR00038">
    <property type="entry name" value="HTHLUXR"/>
</dbReference>
<keyword evidence="7" id="KW-1185">Reference proteome</keyword>
<dbReference type="PANTHER" id="PTHR44688">
    <property type="entry name" value="DNA-BINDING TRANSCRIPTIONAL ACTIVATOR DEVR_DOSR"/>
    <property type="match status" value="1"/>
</dbReference>
<dbReference type="OrthoDB" id="9758570at2"/>
<feature type="domain" description="HTH luxR-type" evidence="5">
    <location>
        <begin position="496"/>
        <end position="561"/>
    </location>
</feature>
<keyword evidence="1" id="KW-0805">Transcription regulation</keyword>
<sequence length="563" mass="61206">MRRQRRRWRQRGHTGAKMATSIELGRQAFLRREWKEAFRQLKAGDAESPLEPADLERLAQAAYLIGRDADATALFMRAHYVSMDAGAPERAARWAFWLSLNALLGGDIAQSTGWLARIQRIVGTCPDCAEQGYVDVLSGLAQLGQGHAENACAIFGHAISRAVRFKAPDLMAMSLLGQGQALIQIGRAADGVPRLDEAMVTVAAGEVSAMAAGIVYCAVILTCQRLFDLRRCKEWTRALDEWCAEQPDLVPYRGECLVHRSEILQLEGEWSAAMTEAQRAVELFATRRGPVSGRAYYQLAELHRLRGKFSLAEEMYGEAGRRGTEPQPGLSLLRLAQRDFDVAKAAISRVTREASHGHGIRGAATRPLVLHACVEIMIATGDVEAARQAAVELESIAADVGALVLHAWSGKATGTVLLAQDDAQAALAVLRDAWQQWQELDSIYESAEVRVLIGRACLALGDEDTAHSHFEAAARTFERLGATPALAEVGKFASAGAAPSHLLSRRELEVLRLVAKGQSNREIAARLFISEHTVARHLSSILGKLGVASRTAASAFAFEHGLI</sequence>
<reference evidence="6 7" key="1">
    <citation type="submission" date="2019-03" db="EMBL/GenBank/DDBJ databases">
        <title>Ramlibacter rhizophilus CCTCC AB2015357, whole genome shotgun sequence.</title>
        <authorList>
            <person name="Zhang X."/>
            <person name="Feng G."/>
            <person name="Zhu H."/>
        </authorList>
    </citation>
    <scope>NUCLEOTIDE SEQUENCE [LARGE SCALE GENOMIC DNA]</scope>
    <source>
        <strain evidence="6 7">CCTCC AB2015357</strain>
    </source>
</reference>